<dbReference type="InterPro" id="IPR037035">
    <property type="entry name" value="GK-like_C_sf"/>
</dbReference>
<evidence type="ECO:0000256" key="7">
    <source>
        <dbReference type="ARBA" id="ARBA00022777"/>
    </source>
</evidence>
<keyword evidence="6" id="KW-0547">Nucleotide-binding</keyword>
<dbReference type="GO" id="GO:0008887">
    <property type="term" value="F:glycerate kinase activity"/>
    <property type="evidence" value="ECO:0007669"/>
    <property type="project" value="UniProtKB-EC"/>
</dbReference>
<evidence type="ECO:0000256" key="8">
    <source>
        <dbReference type="ARBA" id="ARBA00022840"/>
    </source>
</evidence>
<dbReference type="InterPro" id="IPR039760">
    <property type="entry name" value="MOFRL_protein"/>
</dbReference>
<dbReference type="Proteomes" id="UP000735302">
    <property type="component" value="Unassembled WGS sequence"/>
</dbReference>
<protein>
    <recommendedName>
        <fullName evidence="4">Glycerate kinase</fullName>
        <ecNumber evidence="3">2.7.1.31</ecNumber>
    </recommendedName>
</protein>
<dbReference type="EMBL" id="BLXT01007988">
    <property type="protein sequence ID" value="GFO44996.1"/>
    <property type="molecule type" value="Genomic_DNA"/>
</dbReference>
<dbReference type="Pfam" id="PF13660">
    <property type="entry name" value="DUF4147"/>
    <property type="match status" value="1"/>
</dbReference>
<accession>A0AAV4DM12</accession>
<dbReference type="Gene3D" id="3.40.50.10180">
    <property type="entry name" value="Glycerate kinase, MOFRL-like N-terminal domain"/>
    <property type="match status" value="1"/>
</dbReference>
<evidence type="ECO:0000256" key="4">
    <source>
        <dbReference type="ARBA" id="ARBA00020720"/>
    </source>
</evidence>
<keyword evidence="7 11" id="KW-0418">Kinase</keyword>
<dbReference type="InterPro" id="IPR025286">
    <property type="entry name" value="MOFRL_assoc_dom"/>
</dbReference>
<dbReference type="GO" id="GO:0005737">
    <property type="term" value="C:cytoplasm"/>
    <property type="evidence" value="ECO:0007669"/>
    <property type="project" value="TreeGrafter"/>
</dbReference>
<dbReference type="Pfam" id="PF05161">
    <property type="entry name" value="MOFRL"/>
    <property type="match status" value="1"/>
</dbReference>
<dbReference type="EC" id="2.7.1.31" evidence="3"/>
<keyword evidence="12" id="KW-1185">Reference proteome</keyword>
<evidence type="ECO:0000256" key="3">
    <source>
        <dbReference type="ARBA" id="ARBA00012101"/>
    </source>
</evidence>
<comment type="catalytic activity">
    <reaction evidence="1">
        <text>(R)-glycerate + ATP = (2R)-3-phosphoglycerate + ADP + H(+)</text>
        <dbReference type="Rhea" id="RHEA:23516"/>
        <dbReference type="ChEBI" id="CHEBI:15378"/>
        <dbReference type="ChEBI" id="CHEBI:16659"/>
        <dbReference type="ChEBI" id="CHEBI:30616"/>
        <dbReference type="ChEBI" id="CHEBI:58272"/>
        <dbReference type="ChEBI" id="CHEBI:456216"/>
        <dbReference type="EC" id="2.7.1.31"/>
    </reaction>
</comment>
<evidence type="ECO:0000313" key="11">
    <source>
        <dbReference type="EMBL" id="GFO44996.1"/>
    </source>
</evidence>
<dbReference type="InterPro" id="IPR038614">
    <property type="entry name" value="GK_N_sf"/>
</dbReference>
<dbReference type="PANTHER" id="PTHR12227:SF0">
    <property type="entry name" value="GLYCERATE KINASE"/>
    <property type="match status" value="1"/>
</dbReference>
<name>A0AAV4DM12_9GAST</name>
<reference evidence="11 12" key="1">
    <citation type="journal article" date="2021" name="Elife">
        <title>Chloroplast acquisition without the gene transfer in kleptoplastic sea slugs, Plakobranchus ocellatus.</title>
        <authorList>
            <person name="Maeda T."/>
            <person name="Takahashi S."/>
            <person name="Yoshida T."/>
            <person name="Shimamura S."/>
            <person name="Takaki Y."/>
            <person name="Nagai Y."/>
            <person name="Toyoda A."/>
            <person name="Suzuki Y."/>
            <person name="Arimoto A."/>
            <person name="Ishii H."/>
            <person name="Satoh N."/>
            <person name="Nishiyama T."/>
            <person name="Hasebe M."/>
            <person name="Maruyama T."/>
            <person name="Minagawa J."/>
            <person name="Obokata J."/>
            <person name="Shigenobu S."/>
        </authorList>
    </citation>
    <scope>NUCLEOTIDE SEQUENCE [LARGE SCALE GENOMIC DNA]</scope>
</reference>
<dbReference type="InterPro" id="IPR007835">
    <property type="entry name" value="MOFRL"/>
</dbReference>
<comment type="similarity">
    <text evidence="2">Belongs to the glycerate kinase type-2 family.</text>
</comment>
<feature type="domain" description="MOFRL" evidence="9">
    <location>
        <begin position="474"/>
        <end position="592"/>
    </location>
</feature>
<evidence type="ECO:0000259" key="9">
    <source>
        <dbReference type="Pfam" id="PF05161"/>
    </source>
</evidence>
<gene>
    <name evidence="11" type="ORF">PoB_007150100</name>
</gene>
<keyword evidence="5" id="KW-0808">Transferase</keyword>
<dbReference type="GO" id="GO:0005524">
    <property type="term" value="F:ATP binding"/>
    <property type="evidence" value="ECO:0007669"/>
    <property type="project" value="UniProtKB-KW"/>
</dbReference>
<keyword evidence="8" id="KW-0067">ATP-binding</keyword>
<dbReference type="Gene3D" id="3.40.1480.10">
    <property type="entry name" value="MOFRL domain"/>
    <property type="match status" value="1"/>
</dbReference>
<evidence type="ECO:0000259" key="10">
    <source>
        <dbReference type="Pfam" id="PF13660"/>
    </source>
</evidence>
<comment type="caution">
    <text evidence="11">The sequence shown here is derived from an EMBL/GenBank/DDBJ whole genome shotgun (WGS) entry which is preliminary data.</text>
</comment>
<evidence type="ECO:0000256" key="6">
    <source>
        <dbReference type="ARBA" id="ARBA00022741"/>
    </source>
</evidence>
<feature type="domain" description="MOFRL-associated" evidence="10">
    <location>
        <begin position="93"/>
        <end position="344"/>
    </location>
</feature>
<evidence type="ECO:0000313" key="12">
    <source>
        <dbReference type="Proteomes" id="UP000735302"/>
    </source>
</evidence>
<evidence type="ECO:0000256" key="5">
    <source>
        <dbReference type="ARBA" id="ARBA00022679"/>
    </source>
</evidence>
<proteinExistence type="inferred from homology"/>
<dbReference type="AlphaFoldDB" id="A0AAV4DM12"/>
<evidence type="ECO:0000256" key="1">
    <source>
        <dbReference type="ARBA" id="ARBA00000694"/>
    </source>
</evidence>
<sequence length="609" mass="66660">MFSTRKLGQVSLHPGIATALQHHFSRSLVSRSFITSPQCVKTILLTRQANQNRSVWGLIPASCKRLFSISSTYHYEVSVVPGESKVTDLKPDAQDIFRTAIRSVYPKSMIGNVLLYNAVTSTLKVQGKTYKLDRNVFVVGMGKAVAGMAGVVEDILGAHIVTGVISIPEGLQEQIQDENPCGFPLRNTTKIQIYEGSSRTEADEASYNAAKAIHNLVSKLTEKDLLIVLCSGGGSVLCPLPHSPITLDELRQVTRLLKQNGANVKEVNTVRKNIEVLKGGGLAMEAKPAKVVSLILSSFIGDPIDLIASGPTCPSQPAPHHCIEIMNRLGIMDQVPESVRKFLERETVILSQKQKILDSIQAKAELDATWADIQNIVVGNNSIACEAAATRASELGYLPLILTTKLVGEARNIGTLLAKLAKFIMMCYDRKTSMEPNMELTILEVELVAGGIRKEWINHICNSLDRAHNMNKDLCIICGGEIMVQVKGSGIGGKNMEAALAAAIHMKKLFRLEEMPVAETRMCFLCCDSDGLDGVTKMAGAIVDQDFLNKVEERGLEMGDYLENNDSFSLFSQVDNGQYLVKTNVTGTNIMDLVVMLVQKPQDRKYAWI</sequence>
<dbReference type="SUPFAM" id="SSF82544">
    <property type="entry name" value="GckA/TtuD-like"/>
    <property type="match status" value="1"/>
</dbReference>
<organism evidence="11 12">
    <name type="scientific">Plakobranchus ocellatus</name>
    <dbReference type="NCBI Taxonomy" id="259542"/>
    <lineage>
        <taxon>Eukaryota</taxon>
        <taxon>Metazoa</taxon>
        <taxon>Spiralia</taxon>
        <taxon>Lophotrochozoa</taxon>
        <taxon>Mollusca</taxon>
        <taxon>Gastropoda</taxon>
        <taxon>Heterobranchia</taxon>
        <taxon>Euthyneura</taxon>
        <taxon>Panpulmonata</taxon>
        <taxon>Sacoglossa</taxon>
        <taxon>Placobranchoidea</taxon>
        <taxon>Plakobranchidae</taxon>
        <taxon>Plakobranchus</taxon>
    </lineage>
</organism>
<evidence type="ECO:0000256" key="2">
    <source>
        <dbReference type="ARBA" id="ARBA00005393"/>
    </source>
</evidence>
<dbReference type="FunFam" id="3.40.50.10180:FF:000001">
    <property type="entry name" value="Glycerate kinase"/>
    <property type="match status" value="1"/>
</dbReference>
<dbReference type="PANTHER" id="PTHR12227">
    <property type="entry name" value="GLYCERATE KINASE"/>
    <property type="match status" value="1"/>
</dbReference>